<keyword evidence="6 10" id="KW-1133">Transmembrane helix</keyword>
<feature type="non-terminal residue" evidence="11">
    <location>
        <position position="1"/>
    </location>
</feature>
<dbReference type="GO" id="GO:0005549">
    <property type="term" value="F:odorant binding"/>
    <property type="evidence" value="ECO:0007669"/>
    <property type="project" value="InterPro"/>
</dbReference>
<evidence type="ECO:0000256" key="7">
    <source>
        <dbReference type="ARBA" id="ARBA00023136"/>
    </source>
</evidence>
<keyword evidence="9" id="KW-0807">Transducer</keyword>
<keyword evidence="3" id="KW-0716">Sensory transduction</keyword>
<name>A0A0U5AHE2_9NEOP</name>
<dbReference type="PANTHER" id="PTHR21137:SF35">
    <property type="entry name" value="ODORANT RECEPTOR 19A-RELATED"/>
    <property type="match status" value="1"/>
</dbReference>
<dbReference type="EMBL" id="FX982913">
    <property type="protein sequence ID" value="BAU20239.1"/>
    <property type="molecule type" value="mRNA"/>
</dbReference>
<keyword evidence="5" id="KW-0552">Olfaction</keyword>
<dbReference type="GO" id="GO:0005886">
    <property type="term" value="C:plasma membrane"/>
    <property type="evidence" value="ECO:0007669"/>
    <property type="project" value="UniProtKB-SubCell"/>
</dbReference>
<dbReference type="GO" id="GO:0007165">
    <property type="term" value="P:signal transduction"/>
    <property type="evidence" value="ECO:0007669"/>
    <property type="project" value="UniProtKB-KW"/>
</dbReference>
<evidence type="ECO:0000256" key="9">
    <source>
        <dbReference type="ARBA" id="ARBA00023224"/>
    </source>
</evidence>
<proteinExistence type="evidence at transcript level"/>
<evidence type="ECO:0000256" key="1">
    <source>
        <dbReference type="ARBA" id="ARBA00004651"/>
    </source>
</evidence>
<organism evidence="11">
    <name type="scientific">Reticulitermes speratus</name>
    <dbReference type="NCBI Taxonomy" id="60591"/>
    <lineage>
        <taxon>Eukaryota</taxon>
        <taxon>Metazoa</taxon>
        <taxon>Ecdysozoa</taxon>
        <taxon>Arthropoda</taxon>
        <taxon>Hexapoda</taxon>
        <taxon>Insecta</taxon>
        <taxon>Pterygota</taxon>
        <taxon>Neoptera</taxon>
        <taxon>Polyneoptera</taxon>
        <taxon>Dictyoptera</taxon>
        <taxon>Blattodea</taxon>
        <taxon>Blattoidea</taxon>
        <taxon>Termitoidae</taxon>
        <taxon>Rhinotermitidae</taxon>
        <taxon>Reticulitermes</taxon>
        <taxon>Frontotermes</taxon>
    </lineage>
</organism>
<gene>
    <name evidence="11" type="primary">RsOr12</name>
</gene>
<reference evidence="11" key="1">
    <citation type="journal article" date="2016" name="PLoS ONE">
        <title>Caste-Specific and Sex-Specific Expression of Chemoreceptor Genes in a Termite.</title>
        <authorList>
            <person name="Mitaka Y."/>
            <person name="Kobayashi K."/>
            <person name="Mikheyev A."/>
            <person name="Tin M.M.Y."/>
            <person name="Watanabe Y."/>
            <person name="Matsuura K."/>
        </authorList>
    </citation>
    <scope>NUCLEOTIDE SEQUENCE</scope>
</reference>
<comment type="subcellular location">
    <subcellularLocation>
        <location evidence="1">Cell membrane</location>
        <topology evidence="1">Multi-pass membrane protein</topology>
    </subcellularLocation>
</comment>
<sequence length="224" mass="25557">STESFNGLDKIGKIGQGSASIIGNFSLREVQGHRQRYACGDEKYNAESTQIVLDESERDFAQWEIEAEMLTYLKSCIRHHQSLLQLSEIMFKLLSPMFFSMFLTSSILICLLGFEVLVKDQSGPSVMREILHGVVVVLHMWLFCWFGSNLTVQSGDMFHAAYETNWYEDTSQIKHLKRTMIMRASKPVEAKAGLIGTIDLPLFATIIRTAYSYLTLLQQMHEDK</sequence>
<keyword evidence="4 10" id="KW-0812">Transmembrane</keyword>
<feature type="transmembrane region" description="Helical" evidence="10">
    <location>
        <begin position="97"/>
        <end position="118"/>
    </location>
</feature>
<evidence type="ECO:0000256" key="3">
    <source>
        <dbReference type="ARBA" id="ARBA00022606"/>
    </source>
</evidence>
<keyword evidence="2" id="KW-1003">Cell membrane</keyword>
<feature type="transmembrane region" description="Helical" evidence="10">
    <location>
        <begin position="130"/>
        <end position="148"/>
    </location>
</feature>
<keyword evidence="7 10" id="KW-0472">Membrane</keyword>
<keyword evidence="8 11" id="KW-0675">Receptor</keyword>
<evidence type="ECO:0000256" key="5">
    <source>
        <dbReference type="ARBA" id="ARBA00022725"/>
    </source>
</evidence>
<dbReference type="PANTHER" id="PTHR21137">
    <property type="entry name" value="ODORANT RECEPTOR"/>
    <property type="match status" value="1"/>
</dbReference>
<evidence type="ECO:0000256" key="4">
    <source>
        <dbReference type="ARBA" id="ARBA00022692"/>
    </source>
</evidence>
<dbReference type="InterPro" id="IPR004117">
    <property type="entry name" value="7tm6_olfct_rcpt"/>
</dbReference>
<accession>A0A0U5AHE2</accession>
<evidence type="ECO:0000313" key="11">
    <source>
        <dbReference type="EMBL" id="BAU20239.1"/>
    </source>
</evidence>
<dbReference type="GO" id="GO:0004984">
    <property type="term" value="F:olfactory receptor activity"/>
    <property type="evidence" value="ECO:0007669"/>
    <property type="project" value="InterPro"/>
</dbReference>
<dbReference type="Pfam" id="PF02949">
    <property type="entry name" value="7tm_6"/>
    <property type="match status" value="1"/>
</dbReference>
<dbReference type="AlphaFoldDB" id="A0A0U5AHE2"/>
<protein>
    <submittedName>
        <fullName evidence="11">Putative odorant receptor</fullName>
    </submittedName>
</protein>
<evidence type="ECO:0000256" key="6">
    <source>
        <dbReference type="ARBA" id="ARBA00022989"/>
    </source>
</evidence>
<feature type="transmembrane region" description="Helical" evidence="10">
    <location>
        <begin position="192"/>
        <end position="214"/>
    </location>
</feature>
<evidence type="ECO:0000256" key="10">
    <source>
        <dbReference type="SAM" id="Phobius"/>
    </source>
</evidence>
<evidence type="ECO:0000256" key="2">
    <source>
        <dbReference type="ARBA" id="ARBA00022475"/>
    </source>
</evidence>
<evidence type="ECO:0000256" key="8">
    <source>
        <dbReference type="ARBA" id="ARBA00023170"/>
    </source>
</evidence>